<evidence type="ECO:0000259" key="4">
    <source>
        <dbReference type="Pfam" id="PF08241"/>
    </source>
</evidence>
<dbReference type="GO" id="GO:0032259">
    <property type="term" value="P:methylation"/>
    <property type="evidence" value="ECO:0007669"/>
    <property type="project" value="UniProtKB-KW"/>
</dbReference>
<name>A0A7V8T0C7_9BACT</name>
<dbReference type="GO" id="GO:0008757">
    <property type="term" value="F:S-adenosylmethionine-dependent methyltransferase activity"/>
    <property type="evidence" value="ECO:0007669"/>
    <property type="project" value="InterPro"/>
</dbReference>
<comment type="caution">
    <text evidence="5">The sequence shown here is derived from an EMBL/GenBank/DDBJ whole genome shotgun (WGS) entry which is preliminary data.</text>
</comment>
<dbReference type="Pfam" id="PF08241">
    <property type="entry name" value="Methyltransf_11"/>
    <property type="match status" value="1"/>
</dbReference>
<evidence type="ECO:0000256" key="3">
    <source>
        <dbReference type="ARBA" id="ARBA00022691"/>
    </source>
</evidence>
<organism evidence="5 6">
    <name type="scientific">Candidatus Acidiferrum panamense</name>
    <dbReference type="NCBI Taxonomy" id="2741543"/>
    <lineage>
        <taxon>Bacteria</taxon>
        <taxon>Pseudomonadati</taxon>
        <taxon>Acidobacteriota</taxon>
        <taxon>Terriglobia</taxon>
        <taxon>Candidatus Acidiferrales</taxon>
        <taxon>Candidatus Acidiferrum</taxon>
    </lineage>
</organism>
<feature type="domain" description="Methyltransferase type 11" evidence="4">
    <location>
        <begin position="4"/>
        <end position="105"/>
    </location>
</feature>
<dbReference type="Gene3D" id="3.40.50.150">
    <property type="entry name" value="Vaccinia Virus protein VP39"/>
    <property type="match status" value="1"/>
</dbReference>
<dbReference type="PANTHER" id="PTHR43464">
    <property type="entry name" value="METHYLTRANSFERASE"/>
    <property type="match status" value="1"/>
</dbReference>
<evidence type="ECO:0000256" key="2">
    <source>
        <dbReference type="ARBA" id="ARBA00022679"/>
    </source>
</evidence>
<accession>A0A7V8T0C7</accession>
<sequence length="201" mass="23207">ERVLDLGCGSGWATRLLARLVGDGPEGFGQVVGLDISDEMVRQAREQSKDFDNILYVWGSALQIPWEENFFDKVLSVESFYYYPDQDRALMELFRVMAPRGRLFILINLYKDNQYSLEWVDKLRVPVHVRSSAEYVDLLKKHAFENVESRRVPDDTPTPDDYKTKSFNSLEDLRAFKREGALLLMASKPDLRTPAPGYTIY</sequence>
<dbReference type="SUPFAM" id="SSF53335">
    <property type="entry name" value="S-adenosyl-L-methionine-dependent methyltransferases"/>
    <property type="match status" value="1"/>
</dbReference>
<dbReference type="CDD" id="cd02440">
    <property type="entry name" value="AdoMet_MTases"/>
    <property type="match status" value="1"/>
</dbReference>
<feature type="non-terminal residue" evidence="5">
    <location>
        <position position="1"/>
    </location>
</feature>
<protein>
    <submittedName>
        <fullName evidence="5">Class I SAM-dependent methyltransferase</fullName>
    </submittedName>
</protein>
<dbReference type="InterPro" id="IPR013216">
    <property type="entry name" value="Methyltransf_11"/>
</dbReference>
<keyword evidence="3" id="KW-0949">S-adenosyl-L-methionine</keyword>
<proteinExistence type="predicted"/>
<dbReference type="Proteomes" id="UP000567293">
    <property type="component" value="Unassembled WGS sequence"/>
</dbReference>
<dbReference type="InterPro" id="IPR029063">
    <property type="entry name" value="SAM-dependent_MTases_sf"/>
</dbReference>
<dbReference type="AlphaFoldDB" id="A0A7V8T0C7"/>
<keyword evidence="1 5" id="KW-0489">Methyltransferase</keyword>
<dbReference type="PANTHER" id="PTHR43464:SF19">
    <property type="entry name" value="UBIQUINONE BIOSYNTHESIS O-METHYLTRANSFERASE, MITOCHONDRIAL"/>
    <property type="match status" value="1"/>
</dbReference>
<gene>
    <name evidence="5" type="ORF">HRJ53_28140</name>
</gene>
<dbReference type="EMBL" id="JACDQQ010002726">
    <property type="protein sequence ID" value="MBA0088876.1"/>
    <property type="molecule type" value="Genomic_DNA"/>
</dbReference>
<evidence type="ECO:0000313" key="5">
    <source>
        <dbReference type="EMBL" id="MBA0088876.1"/>
    </source>
</evidence>
<evidence type="ECO:0000313" key="6">
    <source>
        <dbReference type="Proteomes" id="UP000567293"/>
    </source>
</evidence>
<evidence type="ECO:0000256" key="1">
    <source>
        <dbReference type="ARBA" id="ARBA00022603"/>
    </source>
</evidence>
<keyword evidence="2" id="KW-0808">Transferase</keyword>
<reference evidence="5" key="1">
    <citation type="submission" date="2020-06" db="EMBL/GenBank/DDBJ databases">
        <title>Legume-microbial interactions unlock mineral nutrients during tropical forest succession.</title>
        <authorList>
            <person name="Epihov D.Z."/>
        </authorList>
    </citation>
    <scope>NUCLEOTIDE SEQUENCE [LARGE SCALE GENOMIC DNA]</scope>
    <source>
        <strain evidence="5">Pan2503</strain>
    </source>
</reference>
<keyword evidence="6" id="KW-1185">Reference proteome</keyword>